<dbReference type="InterPro" id="IPR011990">
    <property type="entry name" value="TPR-like_helical_dom_sf"/>
</dbReference>
<accession>E0S7H5</accession>
<dbReference type="PANTHER" id="PTHR46430">
    <property type="entry name" value="PROTEIN SKT5-RELATED"/>
    <property type="match status" value="1"/>
</dbReference>
<evidence type="ECO:0000313" key="3">
    <source>
        <dbReference type="Proteomes" id="UP000002313"/>
    </source>
</evidence>
<dbReference type="HOGENOM" id="CLU_000288_126_3_1"/>
<dbReference type="OrthoDB" id="272077at2759"/>
<evidence type="ECO:0000256" key="1">
    <source>
        <dbReference type="ARBA" id="ARBA00022737"/>
    </source>
</evidence>
<sequence>MNSLFGRLNKVLKMDLKKAFQSGSSSEVFGFLNKYMRFVEDDNDSYRHLFLVGENPLVAQEENQEDMKEFNKKCLEFLSRTISNSKRSHPYDSTLSEAETYMGLGYEFGLFGLRKNERLAISYYSSAARQNHPVGTFRMGHCLEKGIGKPRNHKHALNFYRCSAKLGFIVGMHAYGSVLINGDIGSKKDLQSGLFYLKLAARKACKEYPYPYYDLAQIYESSTAPSEIQADDEYAFRLYLRGAELDCPNCQYRVARCCELGELKQEKSLPLAVDWYRRASLLGQVDAQMIYSRILFTGIEGVVQANLKESFFWALKAAVRGHSQAAFSVAEFAETGCGMPKNTFLALWWYTISYESGNTQAKSRLMMLQHQIEMKNEGTTEPRCCGCLF</sequence>
<proteinExistence type="predicted"/>
<dbReference type="VEuPathDB" id="MicrosporidiaDB:Eint_060460"/>
<dbReference type="SMART" id="SM00671">
    <property type="entry name" value="SEL1"/>
    <property type="match status" value="7"/>
</dbReference>
<evidence type="ECO:0000313" key="2">
    <source>
        <dbReference type="EMBL" id="ADM11654.1"/>
    </source>
</evidence>
<keyword evidence="1" id="KW-0677">Repeat</keyword>
<dbReference type="Pfam" id="PF08238">
    <property type="entry name" value="Sel1"/>
    <property type="match status" value="7"/>
</dbReference>
<reference evidence="2 3" key="2">
    <citation type="journal article" date="2012" name="Proc. Natl. Acad. Sci. U.S.A.">
        <title>Gain and loss of multiple functionally related, horizontally transferred genes in the reduced genomes of two microsporidian parasites.</title>
        <authorList>
            <person name="Pombert J.-F."/>
            <person name="Selman M."/>
            <person name="Burki F."/>
            <person name="Bardell F.T."/>
            <person name="Farinelli L."/>
            <person name="Solter L.F."/>
            <person name="Whitman D.W."/>
            <person name="Weiss L.M."/>
            <person name="Corradi N."/>
            <person name="Keeling P.J."/>
        </authorList>
    </citation>
    <scope>NUCLEOTIDE SEQUENCE [LARGE SCALE GENOMIC DNA]</scope>
    <source>
        <strain evidence="2 3">ATCC 50506</strain>
    </source>
</reference>
<dbReference type="InterPro" id="IPR006597">
    <property type="entry name" value="Sel1-like"/>
</dbReference>
<protein>
    <submittedName>
        <fullName evidence="2">Skt5-like protein</fullName>
    </submittedName>
</protein>
<dbReference type="InterPro" id="IPR051726">
    <property type="entry name" value="Chitin_Synth_Reg"/>
</dbReference>
<dbReference type="Gene3D" id="1.25.40.10">
    <property type="entry name" value="Tetratricopeptide repeat domain"/>
    <property type="match status" value="2"/>
</dbReference>
<reference evidence="2 3" key="1">
    <citation type="journal article" date="2010" name="Nat. Commun.">
        <title>The complete sequence of the smallest known nuclear genome from the microsporidian Encephalitozoon intestinalis.</title>
        <authorList>
            <person name="Corradi N."/>
            <person name="Pombert J.-F."/>
            <person name="Farinelli L."/>
            <person name="Didier E.S."/>
            <person name="Keeling P.J."/>
        </authorList>
    </citation>
    <scope>NUCLEOTIDE SEQUENCE [LARGE SCALE GENOMIC DNA]</scope>
    <source>
        <strain evidence="2 3">ATCC 50506</strain>
    </source>
</reference>
<organism evidence="2 3">
    <name type="scientific">Encephalitozoon intestinalis (strain ATCC 50506)</name>
    <name type="common">Microsporidian parasite</name>
    <name type="synonym">Septata intestinalis</name>
    <dbReference type="NCBI Taxonomy" id="876142"/>
    <lineage>
        <taxon>Eukaryota</taxon>
        <taxon>Fungi</taxon>
        <taxon>Fungi incertae sedis</taxon>
        <taxon>Microsporidia</taxon>
        <taxon>Unikaryonidae</taxon>
        <taxon>Encephalitozoon</taxon>
    </lineage>
</organism>
<dbReference type="Proteomes" id="UP000002313">
    <property type="component" value="Chromosome VI"/>
</dbReference>
<dbReference type="SUPFAM" id="SSF81901">
    <property type="entry name" value="HCP-like"/>
    <property type="match status" value="1"/>
</dbReference>
<name>E0S7H5_ENCIT</name>
<dbReference type="EMBL" id="CP001947">
    <property type="protein sequence ID" value="ADM11654.1"/>
    <property type="molecule type" value="Genomic_DNA"/>
</dbReference>
<dbReference type="AlphaFoldDB" id="E0S7H5"/>
<dbReference type="RefSeq" id="XP_003073014.1">
    <property type="nucleotide sequence ID" value="XM_003072968.1"/>
</dbReference>
<dbReference type="KEGG" id="ein:Eint_060460"/>
<keyword evidence="3" id="KW-1185">Reference proteome</keyword>
<gene>
    <name evidence="2" type="ORF">Eint_060460</name>
</gene>
<dbReference type="GeneID" id="9699335"/>